<keyword evidence="3" id="KW-1185">Reference proteome</keyword>
<reference evidence="2 3" key="1">
    <citation type="submission" date="2019-12" db="EMBL/GenBank/DDBJ databases">
        <title>Novel species isolated from a subtropical stream in China.</title>
        <authorList>
            <person name="Lu H."/>
        </authorList>
    </citation>
    <scope>NUCLEOTIDE SEQUENCE [LARGE SCALE GENOMIC DNA]</scope>
    <source>
        <strain evidence="2 3">CY13W</strain>
    </source>
</reference>
<organism evidence="2 3">
    <name type="scientific">Duganella qianjiadongensis</name>
    <dbReference type="NCBI Taxonomy" id="2692176"/>
    <lineage>
        <taxon>Bacteria</taxon>
        <taxon>Pseudomonadati</taxon>
        <taxon>Pseudomonadota</taxon>
        <taxon>Betaproteobacteria</taxon>
        <taxon>Burkholderiales</taxon>
        <taxon>Oxalobacteraceae</taxon>
        <taxon>Telluria group</taxon>
        <taxon>Duganella</taxon>
    </lineage>
</organism>
<dbReference type="Proteomes" id="UP000478090">
    <property type="component" value="Unassembled WGS sequence"/>
</dbReference>
<evidence type="ECO:0000256" key="1">
    <source>
        <dbReference type="SAM" id="SignalP"/>
    </source>
</evidence>
<comment type="caution">
    <text evidence="2">The sequence shown here is derived from an EMBL/GenBank/DDBJ whole genome shotgun (WGS) entry which is preliminary data.</text>
</comment>
<dbReference type="EMBL" id="WWCM01000018">
    <property type="protein sequence ID" value="MYM41570.1"/>
    <property type="molecule type" value="Genomic_DNA"/>
</dbReference>
<dbReference type="RefSeq" id="WP_161040870.1">
    <property type="nucleotide sequence ID" value="NZ_WWCM01000018.1"/>
</dbReference>
<gene>
    <name evidence="2" type="ORF">GTP27_19875</name>
</gene>
<sequence length="69" mass="7716">MKNFKYALLLASIMSAGASYAATQSIEMPANETPVDAPKVSTFEAQPNADFSDWRCWLISPYFCYNNVK</sequence>
<accession>A0ABW9VQ03</accession>
<keyword evidence="1" id="KW-0732">Signal</keyword>
<feature type="signal peptide" evidence="1">
    <location>
        <begin position="1"/>
        <end position="21"/>
    </location>
</feature>
<proteinExistence type="predicted"/>
<name>A0ABW9VQ03_9BURK</name>
<feature type="chain" id="PRO_5045499737" evidence="1">
    <location>
        <begin position="22"/>
        <end position="69"/>
    </location>
</feature>
<protein>
    <submittedName>
        <fullName evidence="2">Uncharacterized protein</fullName>
    </submittedName>
</protein>
<evidence type="ECO:0000313" key="2">
    <source>
        <dbReference type="EMBL" id="MYM41570.1"/>
    </source>
</evidence>
<evidence type="ECO:0000313" key="3">
    <source>
        <dbReference type="Proteomes" id="UP000478090"/>
    </source>
</evidence>